<reference evidence="1 2" key="1">
    <citation type="submission" date="2016-10" db="EMBL/GenBank/DDBJ databases">
        <title>Rodentibacter gen. nov. and new species.</title>
        <authorList>
            <person name="Christensen H."/>
        </authorList>
    </citation>
    <scope>NUCLEOTIDE SEQUENCE [LARGE SCALE GENOMIC DNA]</scope>
    <source>
        <strain evidence="1 2">199137021</strain>
    </source>
</reference>
<dbReference type="EMBL" id="MLAB01000052">
    <property type="protein sequence ID" value="OOF70637.1"/>
    <property type="molecule type" value="Genomic_DNA"/>
</dbReference>
<dbReference type="RefSeq" id="WP_059365701.1">
    <property type="nucleotide sequence ID" value="NZ_BBXJ01000001.1"/>
</dbReference>
<evidence type="ECO:0000313" key="2">
    <source>
        <dbReference type="Proteomes" id="UP000188998"/>
    </source>
</evidence>
<name>A0A9X8VYB5_9PAST</name>
<organism evidence="1 2">
    <name type="scientific">Rodentibacter caecimuris</name>
    <dbReference type="NCBI Taxonomy" id="1796644"/>
    <lineage>
        <taxon>Bacteria</taxon>
        <taxon>Pseudomonadati</taxon>
        <taxon>Pseudomonadota</taxon>
        <taxon>Gammaproteobacteria</taxon>
        <taxon>Pasteurellales</taxon>
        <taxon>Pasteurellaceae</taxon>
        <taxon>Rodentibacter</taxon>
    </lineage>
</organism>
<gene>
    <name evidence="1" type="ORF">BKG90_09530</name>
</gene>
<accession>A0A9X8VYB5</accession>
<dbReference type="Proteomes" id="UP000188998">
    <property type="component" value="Unassembled WGS sequence"/>
</dbReference>
<sequence>MNNVILHYQDGRTFIGAEGVTLARAEEIKAYIESNKDDFSYRDVVAVEIKHTGGNDEKAEND</sequence>
<comment type="caution">
    <text evidence="1">The sequence shown here is derived from an EMBL/GenBank/DDBJ whole genome shotgun (WGS) entry which is preliminary data.</text>
</comment>
<evidence type="ECO:0000313" key="1">
    <source>
        <dbReference type="EMBL" id="OOF70637.1"/>
    </source>
</evidence>
<dbReference type="AlphaFoldDB" id="A0A9X8VYB5"/>
<protein>
    <submittedName>
        <fullName evidence="1">Uncharacterized protein</fullName>
    </submittedName>
</protein>
<keyword evidence="2" id="KW-1185">Reference proteome</keyword>
<proteinExistence type="predicted"/>